<dbReference type="InterPro" id="IPR025827">
    <property type="entry name" value="Zn_ribbon_recom_dom"/>
</dbReference>
<dbReference type="InterPro" id="IPR006119">
    <property type="entry name" value="Resolv_N"/>
</dbReference>
<dbReference type="AlphaFoldDB" id="A0A7X2CC34"/>
<accession>A0A7X2CC34</accession>
<evidence type="ECO:0000313" key="4">
    <source>
        <dbReference type="EMBL" id="MQU25758.1"/>
    </source>
</evidence>
<keyword evidence="2" id="KW-0233">DNA recombination</keyword>
<sequence>MSPTLGKVFSYLRFSDPRQATGSSADRQLAYAATWAAKQGMELDATLTLKDEGLSAYHQRHVTQGALGVFLRAIEDGRIANGSVLVVEGLDRLSRAEPIQAQAQLAQIINAGITVVTASDGREYNRAGLKAQPMDLVYSLLVMIRAHEESDTKSKRVKAAIRRQCEGWIAGSFRGLIRNGKDPQWLHWGEQGWELVPERVSAVRRALELYQQGLGAGRAAKMMHQEGFELSSWGISGQQVYRLIKLPALRGAKRLAVDGEAYMLEEYYPRILSETEWAELQHLASQRHRRRGAGEIPGIITGVGLAYCGYCGTALVAQNIMSRRRADGSLADGHRRLQCTSYSKNGGCSASGSCSVVPIERALLNFCSDQINLQRLLQVGDDGQGIRKQLVVARAAVEKLTKQLGKITEALLDDESGAAPVAFVRKARELEAQQVSAGQKVVQLEYELAAVSGTSQPAQAERWEALSELVGAGDYAAREKVRQLVMDTFQRIVIYMRGLEPDGRNGQLIDVQLLSRTGQHRLIQIDRRSGEWVSSEDWD</sequence>
<evidence type="ECO:0000256" key="2">
    <source>
        <dbReference type="ARBA" id="ARBA00023172"/>
    </source>
</evidence>
<dbReference type="InterPro" id="IPR038109">
    <property type="entry name" value="DNA_bind_recomb_sf"/>
</dbReference>
<dbReference type="Pfam" id="PF13408">
    <property type="entry name" value="Zn_ribbon_recom"/>
    <property type="match status" value="1"/>
</dbReference>
<dbReference type="InterPro" id="IPR011109">
    <property type="entry name" value="DNA_bind_recombinase_dom"/>
</dbReference>
<proteinExistence type="predicted"/>
<dbReference type="Gene3D" id="3.40.50.1390">
    <property type="entry name" value="Resolvase, N-terminal catalytic domain"/>
    <property type="match status" value="1"/>
</dbReference>
<gene>
    <name evidence="4" type="ORF">GHO29_04595</name>
</gene>
<protein>
    <submittedName>
        <fullName evidence="4">Recombinase family protein</fullName>
    </submittedName>
</protein>
<dbReference type="Pfam" id="PF00239">
    <property type="entry name" value="Resolvase"/>
    <property type="match status" value="1"/>
</dbReference>
<dbReference type="InterPro" id="IPR050639">
    <property type="entry name" value="SSR_resolvase"/>
</dbReference>
<evidence type="ECO:0000313" key="5">
    <source>
        <dbReference type="Proteomes" id="UP000437970"/>
    </source>
</evidence>
<dbReference type="Proteomes" id="UP000437970">
    <property type="component" value="Unassembled WGS sequence"/>
</dbReference>
<reference evidence="4 5" key="1">
    <citation type="submission" date="2019-10" db="EMBL/GenBank/DDBJ databases">
        <title>Evaluation of single-gene subtyping targets for Pseudomonas.</title>
        <authorList>
            <person name="Reichler S.J."/>
            <person name="Orsi R.H."/>
            <person name="Wiedmann M."/>
            <person name="Martin N.H."/>
            <person name="Murphy S.I."/>
        </authorList>
    </citation>
    <scope>NUCLEOTIDE SEQUENCE [LARGE SCALE GENOMIC DNA]</scope>
    <source>
        <strain evidence="4 5">FSL R10-1984</strain>
    </source>
</reference>
<dbReference type="RefSeq" id="WP_153377691.1">
    <property type="nucleotide sequence ID" value="NZ_WIVW01000003.1"/>
</dbReference>
<organism evidence="4 5">
    <name type="scientific">Pseudomonas helleri</name>
    <dbReference type="NCBI Taxonomy" id="1608996"/>
    <lineage>
        <taxon>Bacteria</taxon>
        <taxon>Pseudomonadati</taxon>
        <taxon>Pseudomonadota</taxon>
        <taxon>Gammaproteobacteria</taxon>
        <taxon>Pseudomonadales</taxon>
        <taxon>Pseudomonadaceae</taxon>
        <taxon>Pseudomonas</taxon>
    </lineage>
</organism>
<evidence type="ECO:0000259" key="3">
    <source>
        <dbReference type="SMART" id="SM00857"/>
    </source>
</evidence>
<dbReference type="EMBL" id="WIVW01000003">
    <property type="protein sequence ID" value="MQU25758.1"/>
    <property type="molecule type" value="Genomic_DNA"/>
</dbReference>
<dbReference type="Pfam" id="PF07508">
    <property type="entry name" value="Recombinase"/>
    <property type="match status" value="1"/>
</dbReference>
<evidence type="ECO:0000256" key="1">
    <source>
        <dbReference type="ARBA" id="ARBA00023125"/>
    </source>
</evidence>
<name>A0A7X2CC34_9PSED</name>
<dbReference type="PANTHER" id="PTHR30461:SF2">
    <property type="entry name" value="SERINE RECOMBINASE PINE-RELATED"/>
    <property type="match status" value="1"/>
</dbReference>
<dbReference type="SMART" id="SM00857">
    <property type="entry name" value="Resolvase"/>
    <property type="match status" value="1"/>
</dbReference>
<dbReference type="InterPro" id="IPR036162">
    <property type="entry name" value="Resolvase-like_N_sf"/>
</dbReference>
<feature type="domain" description="Resolvase/invertase-type recombinase catalytic" evidence="3">
    <location>
        <begin position="8"/>
        <end position="168"/>
    </location>
</feature>
<dbReference type="SUPFAM" id="SSF53041">
    <property type="entry name" value="Resolvase-like"/>
    <property type="match status" value="1"/>
</dbReference>
<comment type="caution">
    <text evidence="4">The sequence shown here is derived from an EMBL/GenBank/DDBJ whole genome shotgun (WGS) entry which is preliminary data.</text>
</comment>
<dbReference type="PANTHER" id="PTHR30461">
    <property type="entry name" value="DNA-INVERTASE FROM LAMBDOID PROPHAGE"/>
    <property type="match status" value="1"/>
</dbReference>
<dbReference type="GO" id="GO:0000150">
    <property type="term" value="F:DNA strand exchange activity"/>
    <property type="evidence" value="ECO:0007669"/>
    <property type="project" value="InterPro"/>
</dbReference>
<dbReference type="CDD" id="cd00338">
    <property type="entry name" value="Ser_Recombinase"/>
    <property type="match status" value="1"/>
</dbReference>
<dbReference type="Gene3D" id="3.90.1750.20">
    <property type="entry name" value="Putative Large Serine Recombinase, Chain B, Domain 2"/>
    <property type="match status" value="1"/>
</dbReference>
<keyword evidence="1" id="KW-0238">DNA-binding</keyword>
<dbReference type="GO" id="GO:0003677">
    <property type="term" value="F:DNA binding"/>
    <property type="evidence" value="ECO:0007669"/>
    <property type="project" value="UniProtKB-KW"/>
</dbReference>